<evidence type="ECO:0008006" key="3">
    <source>
        <dbReference type="Google" id="ProtNLM"/>
    </source>
</evidence>
<keyword evidence="2" id="KW-1185">Reference proteome</keyword>
<sequence>MKSMLGNSSMTKLLLRWLSKVAPGVYHVSPECLGNSRYSINEMRRFPKDPAFLRENIHTVLETIFYVRASFFRPKIGDIRICQPPMIWHYNLTGPEAIMANEGNCGALSSLLNYLLKGKYTEVGFIACSDEEGGHVFNYVKQDDKYYFIDLLNYLYGSKAMEHSSTMIYEATSLEAYAAYYQQRSKKKIKLVVSYQSEHVLPMGRKKNEPIMYFPVEKPINLLLETPETGIVARFYDEKTERVCINKG</sequence>
<reference evidence="1 2" key="1">
    <citation type="submission" date="2016-10" db="EMBL/GenBank/DDBJ databases">
        <authorList>
            <person name="de Groot N.N."/>
        </authorList>
    </citation>
    <scope>NUCLEOTIDE SEQUENCE [LARGE SCALE GENOMIC DNA]</scope>
    <source>
        <strain evidence="1 2">APO</strain>
    </source>
</reference>
<gene>
    <name evidence="1" type="ORF">SAMN05192546_101169</name>
</gene>
<organism evidence="1 2">
    <name type="scientific">Tindallia californiensis</name>
    <dbReference type="NCBI Taxonomy" id="159292"/>
    <lineage>
        <taxon>Bacteria</taxon>
        <taxon>Bacillati</taxon>
        <taxon>Bacillota</taxon>
        <taxon>Clostridia</taxon>
        <taxon>Peptostreptococcales</taxon>
        <taxon>Tindalliaceae</taxon>
        <taxon>Tindallia</taxon>
    </lineage>
</organism>
<proteinExistence type="predicted"/>
<evidence type="ECO:0000313" key="2">
    <source>
        <dbReference type="Proteomes" id="UP000199230"/>
    </source>
</evidence>
<dbReference type="STRING" id="159292.SAMN05192546_101169"/>
<dbReference type="AlphaFoldDB" id="A0A1H3II06"/>
<name>A0A1H3II06_9FIRM</name>
<evidence type="ECO:0000313" key="1">
    <source>
        <dbReference type="EMBL" id="SDY27473.1"/>
    </source>
</evidence>
<dbReference type="Proteomes" id="UP000199230">
    <property type="component" value="Unassembled WGS sequence"/>
</dbReference>
<dbReference type="RefSeq" id="WP_093309961.1">
    <property type="nucleotide sequence ID" value="NZ_FNPV01000001.1"/>
</dbReference>
<dbReference type="EMBL" id="FNPV01000001">
    <property type="protein sequence ID" value="SDY27473.1"/>
    <property type="molecule type" value="Genomic_DNA"/>
</dbReference>
<dbReference type="OrthoDB" id="1950130at2"/>
<accession>A0A1H3II06</accession>
<protein>
    <recommendedName>
        <fullName evidence="3">Transglutaminase-like superfamily protein</fullName>
    </recommendedName>
</protein>